<dbReference type="RefSeq" id="WP_127748003.1">
    <property type="nucleotide sequence ID" value="NZ_CP033219.1"/>
</dbReference>
<keyword evidence="8" id="KW-1185">Reference proteome</keyword>
<feature type="transmembrane region" description="Helical" evidence="5">
    <location>
        <begin position="38"/>
        <end position="60"/>
    </location>
</feature>
<evidence type="ECO:0000256" key="2">
    <source>
        <dbReference type="ARBA" id="ARBA00022692"/>
    </source>
</evidence>
<gene>
    <name evidence="7" type="ORF">EBB79_05780</name>
</gene>
<evidence type="ECO:0000313" key="7">
    <source>
        <dbReference type="EMBL" id="AZV77447.1"/>
    </source>
</evidence>
<organism evidence="7 8">
    <name type="scientific">Parasedimentitalea marina</name>
    <dbReference type="NCBI Taxonomy" id="2483033"/>
    <lineage>
        <taxon>Bacteria</taxon>
        <taxon>Pseudomonadati</taxon>
        <taxon>Pseudomonadota</taxon>
        <taxon>Alphaproteobacteria</taxon>
        <taxon>Rhodobacterales</taxon>
        <taxon>Paracoccaceae</taxon>
        <taxon>Parasedimentitalea</taxon>
    </lineage>
</organism>
<accession>A0A3T0N0B6</accession>
<name>A0A3T0N0B6_9RHOB</name>
<dbReference type="Pfam" id="PF07298">
    <property type="entry name" value="NnrU"/>
    <property type="match status" value="1"/>
</dbReference>
<dbReference type="KEGG" id="sedi:EBB79_05780"/>
<dbReference type="InterPro" id="IPR009915">
    <property type="entry name" value="NnrU_dom"/>
</dbReference>
<feature type="transmembrane region" description="Helical" evidence="5">
    <location>
        <begin position="72"/>
        <end position="93"/>
    </location>
</feature>
<feature type="transmembrane region" description="Helical" evidence="5">
    <location>
        <begin position="6"/>
        <end position="26"/>
    </location>
</feature>
<dbReference type="EMBL" id="CP033219">
    <property type="protein sequence ID" value="AZV77447.1"/>
    <property type="molecule type" value="Genomic_DNA"/>
</dbReference>
<keyword evidence="3 5" id="KW-1133">Transmembrane helix</keyword>
<keyword evidence="4 5" id="KW-0472">Membrane</keyword>
<evidence type="ECO:0000256" key="3">
    <source>
        <dbReference type="ARBA" id="ARBA00022989"/>
    </source>
</evidence>
<evidence type="ECO:0000256" key="4">
    <source>
        <dbReference type="ARBA" id="ARBA00023136"/>
    </source>
</evidence>
<dbReference type="Proteomes" id="UP000283063">
    <property type="component" value="Chromosome"/>
</dbReference>
<sequence length="221" mass="24180">MADWLEFIAALIVFLLSHMFPVRPPMRPWLIARLGQNGYVLAYSVLSLLVLGWLIVAASRAPYIGILPQLEIFRWAPLVVMPLACLIAVGGIMGQNPLSFGGMGAKPFDPTRPGMLAVTRHPLLAAMALWAAAHLLANGDLAHVILFGLFASFAMMGMSMIDRRKQRSLGPGEWQRLAQGTARLNLMRMPLSVVPLLLAAGVFLTLILLHEPVIGYVPLPW</sequence>
<dbReference type="GO" id="GO:0016020">
    <property type="term" value="C:membrane"/>
    <property type="evidence" value="ECO:0007669"/>
    <property type="project" value="UniProtKB-SubCell"/>
</dbReference>
<dbReference type="OrthoDB" id="7828645at2"/>
<evidence type="ECO:0000313" key="8">
    <source>
        <dbReference type="Proteomes" id="UP000283063"/>
    </source>
</evidence>
<feature type="domain" description="NnrU" evidence="6">
    <location>
        <begin position="7"/>
        <end position="218"/>
    </location>
</feature>
<evidence type="ECO:0000259" key="6">
    <source>
        <dbReference type="Pfam" id="PF07298"/>
    </source>
</evidence>
<keyword evidence="2 5" id="KW-0812">Transmembrane</keyword>
<reference evidence="7 8" key="1">
    <citation type="submission" date="2018-10" db="EMBL/GenBank/DDBJ databases">
        <title>Parasedimentitalea marina sp. nov., a psychrophilic bacterium isolated from deep seawater of the New Britain Trench.</title>
        <authorList>
            <person name="Cao J."/>
        </authorList>
    </citation>
    <scope>NUCLEOTIDE SEQUENCE [LARGE SCALE GENOMIC DNA]</scope>
    <source>
        <strain evidence="7 8">W43</strain>
    </source>
</reference>
<comment type="subcellular location">
    <subcellularLocation>
        <location evidence="1">Membrane</location>
        <topology evidence="1">Multi-pass membrane protein</topology>
    </subcellularLocation>
</comment>
<protein>
    <submittedName>
        <fullName evidence="7">NnrU family protein</fullName>
    </submittedName>
</protein>
<dbReference type="AlphaFoldDB" id="A0A3T0N0B6"/>
<feature type="transmembrane region" description="Helical" evidence="5">
    <location>
        <begin position="141"/>
        <end position="161"/>
    </location>
</feature>
<feature type="transmembrane region" description="Helical" evidence="5">
    <location>
        <begin position="191"/>
        <end position="210"/>
    </location>
</feature>
<proteinExistence type="predicted"/>
<evidence type="ECO:0000256" key="1">
    <source>
        <dbReference type="ARBA" id="ARBA00004141"/>
    </source>
</evidence>
<evidence type="ECO:0000256" key="5">
    <source>
        <dbReference type="SAM" id="Phobius"/>
    </source>
</evidence>